<dbReference type="InterPro" id="IPR002110">
    <property type="entry name" value="Ankyrin_rpt"/>
</dbReference>
<gene>
    <name evidence="4" type="ORF">Z517_03578</name>
</gene>
<dbReference type="GO" id="GO:0045944">
    <property type="term" value="P:positive regulation of transcription by RNA polymerase II"/>
    <property type="evidence" value="ECO:0007669"/>
    <property type="project" value="TreeGrafter"/>
</dbReference>
<evidence type="ECO:0000256" key="1">
    <source>
        <dbReference type="ARBA" id="ARBA00022737"/>
    </source>
</evidence>
<dbReference type="SUPFAM" id="SSF48403">
    <property type="entry name" value="Ankyrin repeat"/>
    <property type="match status" value="1"/>
</dbReference>
<dbReference type="Proteomes" id="UP000053029">
    <property type="component" value="Unassembled WGS sequence"/>
</dbReference>
<dbReference type="EMBL" id="KN846970">
    <property type="protein sequence ID" value="KIW84328.1"/>
    <property type="molecule type" value="Genomic_DNA"/>
</dbReference>
<feature type="repeat" description="ANK" evidence="3">
    <location>
        <begin position="204"/>
        <end position="236"/>
    </location>
</feature>
<dbReference type="PROSITE" id="PS50297">
    <property type="entry name" value="ANK_REP_REGION"/>
    <property type="match status" value="2"/>
</dbReference>
<evidence type="ECO:0000313" key="5">
    <source>
        <dbReference type="Proteomes" id="UP000053029"/>
    </source>
</evidence>
<evidence type="ECO:0000313" key="4">
    <source>
        <dbReference type="EMBL" id="KIW84328.1"/>
    </source>
</evidence>
<dbReference type="RefSeq" id="XP_013288136.1">
    <property type="nucleotide sequence ID" value="XM_013432682.1"/>
</dbReference>
<feature type="repeat" description="ANK" evidence="3">
    <location>
        <begin position="157"/>
        <end position="190"/>
    </location>
</feature>
<dbReference type="PROSITE" id="PS50088">
    <property type="entry name" value="ANK_REPEAT"/>
    <property type="match status" value="2"/>
</dbReference>
<dbReference type="PANTHER" id="PTHR24193">
    <property type="entry name" value="ANKYRIN REPEAT PROTEIN"/>
    <property type="match status" value="1"/>
</dbReference>
<dbReference type="AlphaFoldDB" id="A0A0D2GTI8"/>
<dbReference type="Pfam" id="PF12796">
    <property type="entry name" value="Ank_2"/>
    <property type="match status" value="1"/>
</dbReference>
<dbReference type="GO" id="GO:0000976">
    <property type="term" value="F:transcription cis-regulatory region binding"/>
    <property type="evidence" value="ECO:0007669"/>
    <property type="project" value="TreeGrafter"/>
</dbReference>
<dbReference type="PANTHER" id="PTHR24193:SF121">
    <property type="entry name" value="ADA2A-CONTAINING COMPLEX COMPONENT 3, ISOFORM D"/>
    <property type="match status" value="1"/>
</dbReference>
<dbReference type="VEuPathDB" id="FungiDB:Z517_03578"/>
<dbReference type="InterPro" id="IPR050663">
    <property type="entry name" value="Ankyrin-SOCS_Box"/>
</dbReference>
<dbReference type="Pfam" id="PF00023">
    <property type="entry name" value="Ank"/>
    <property type="match status" value="1"/>
</dbReference>
<keyword evidence="2 3" id="KW-0040">ANK repeat</keyword>
<dbReference type="SMART" id="SM00248">
    <property type="entry name" value="ANK"/>
    <property type="match status" value="5"/>
</dbReference>
<keyword evidence="5" id="KW-1185">Reference proteome</keyword>
<dbReference type="InterPro" id="IPR036770">
    <property type="entry name" value="Ankyrin_rpt-contain_sf"/>
</dbReference>
<accession>A0A0D2GTI8</accession>
<reference evidence="4 5" key="1">
    <citation type="submission" date="2015-01" db="EMBL/GenBank/DDBJ databases">
        <title>The Genome Sequence of Fonsecaea pedrosoi CBS 271.37.</title>
        <authorList>
            <consortium name="The Broad Institute Genomics Platform"/>
            <person name="Cuomo C."/>
            <person name="de Hoog S."/>
            <person name="Gorbushina A."/>
            <person name="Stielow B."/>
            <person name="Teixiera M."/>
            <person name="Abouelleil A."/>
            <person name="Chapman S.B."/>
            <person name="Priest M."/>
            <person name="Young S.K."/>
            <person name="Wortman J."/>
            <person name="Nusbaum C."/>
            <person name="Birren B."/>
        </authorList>
    </citation>
    <scope>NUCLEOTIDE SEQUENCE [LARGE SCALE GENOMIC DNA]</scope>
    <source>
        <strain evidence="4 5">CBS 271.37</strain>
    </source>
</reference>
<sequence length="277" mass="30529">MSAGKGPFTRASAAGDLGEVERLINDLAFPLDDLATIDLWTAFDTAVQNDEVLIVDSLLTLVRPTQHNLVTAVENSSRYMIEILLQHGCDINQQLRSDCPGPLCLALSDPELVQWLVEHGEDPNATCYFDITALSVAAASASKEVIELLFKLGASADRGQPLHYAVINGRSNDIVTLFLNKGTPINARMFENHSRSFAQRECLGLATPIHEAVQAKNVRLVQLLLKYGANMNIPDTLGNFRNSRIWVMGLIILPTSEYCHLYDQGVTDKFTPPHDRS</sequence>
<dbReference type="HOGENOM" id="CLU_064330_0_0_1"/>
<dbReference type="GeneID" id="25303068"/>
<dbReference type="Gene3D" id="1.25.40.20">
    <property type="entry name" value="Ankyrin repeat-containing domain"/>
    <property type="match status" value="1"/>
</dbReference>
<dbReference type="STRING" id="1442368.A0A0D2GTI8"/>
<organism evidence="4 5">
    <name type="scientific">Fonsecaea pedrosoi CBS 271.37</name>
    <dbReference type="NCBI Taxonomy" id="1442368"/>
    <lineage>
        <taxon>Eukaryota</taxon>
        <taxon>Fungi</taxon>
        <taxon>Dikarya</taxon>
        <taxon>Ascomycota</taxon>
        <taxon>Pezizomycotina</taxon>
        <taxon>Eurotiomycetes</taxon>
        <taxon>Chaetothyriomycetidae</taxon>
        <taxon>Chaetothyriales</taxon>
        <taxon>Herpotrichiellaceae</taxon>
        <taxon>Fonsecaea</taxon>
    </lineage>
</organism>
<protein>
    <submittedName>
        <fullName evidence="4">Uncharacterized protein</fullName>
    </submittedName>
</protein>
<evidence type="ECO:0000256" key="2">
    <source>
        <dbReference type="ARBA" id="ARBA00023043"/>
    </source>
</evidence>
<keyword evidence="1" id="KW-0677">Repeat</keyword>
<proteinExistence type="predicted"/>
<dbReference type="OrthoDB" id="426293at2759"/>
<name>A0A0D2GTI8_9EURO</name>
<evidence type="ECO:0000256" key="3">
    <source>
        <dbReference type="PROSITE-ProRule" id="PRU00023"/>
    </source>
</evidence>
<dbReference type="GO" id="GO:0005634">
    <property type="term" value="C:nucleus"/>
    <property type="evidence" value="ECO:0007669"/>
    <property type="project" value="TreeGrafter"/>
</dbReference>